<name>A0ABU9PZT9_9BURK</name>
<gene>
    <name evidence="1" type="ORF">V8G57_18700</name>
</gene>
<sequence>MIMATIEVNEDRAGTPVVSILQVHSALKNDADFGNNVCQQRKAITGQTEFYHLQRGKYAALRPSPASDGQSRWGRML</sequence>
<organism evidence="1 2">
    <name type="scientific">Collimonas rhizosphaerae</name>
    <dbReference type="NCBI Taxonomy" id="3126357"/>
    <lineage>
        <taxon>Bacteria</taxon>
        <taxon>Pseudomonadati</taxon>
        <taxon>Pseudomonadota</taxon>
        <taxon>Betaproteobacteria</taxon>
        <taxon>Burkholderiales</taxon>
        <taxon>Oxalobacteraceae</taxon>
        <taxon>Collimonas</taxon>
    </lineage>
</organism>
<keyword evidence="2" id="KW-1185">Reference proteome</keyword>
<protein>
    <submittedName>
        <fullName evidence="1">Uncharacterized protein</fullName>
    </submittedName>
</protein>
<reference evidence="1 2" key="1">
    <citation type="submission" date="2024-02" db="EMBL/GenBank/DDBJ databases">
        <title>Draft genome sequence of Collimonas sp. strain H4R21, an effective mineral-weathering bacterial strain isolated from the beech rhizosphere.</title>
        <authorList>
            <person name="Morin E."/>
            <person name="Uroz S."/>
            <person name="Leveau J.H.J."/>
            <person name="Kumar R."/>
            <person name="Rey M.W."/>
            <person name="Pham J."/>
        </authorList>
    </citation>
    <scope>NUCLEOTIDE SEQUENCE [LARGE SCALE GENOMIC DNA]</scope>
    <source>
        <strain evidence="1 2">H4R21</strain>
    </source>
</reference>
<proteinExistence type="predicted"/>
<comment type="caution">
    <text evidence="1">The sequence shown here is derived from an EMBL/GenBank/DDBJ whole genome shotgun (WGS) entry which is preliminary data.</text>
</comment>
<dbReference type="RefSeq" id="WP_342830632.1">
    <property type="nucleotide sequence ID" value="NZ_JBANDC010000014.1"/>
</dbReference>
<evidence type="ECO:0000313" key="1">
    <source>
        <dbReference type="EMBL" id="MEM4989422.1"/>
    </source>
</evidence>
<dbReference type="EMBL" id="JBANDC010000014">
    <property type="protein sequence ID" value="MEM4989422.1"/>
    <property type="molecule type" value="Genomic_DNA"/>
</dbReference>
<accession>A0ABU9PZT9</accession>
<evidence type="ECO:0000313" key="2">
    <source>
        <dbReference type="Proteomes" id="UP001495910"/>
    </source>
</evidence>
<dbReference type="Proteomes" id="UP001495910">
    <property type="component" value="Unassembled WGS sequence"/>
</dbReference>